<dbReference type="Gramene" id="TRITD7Bv1G200380.1">
    <property type="protein sequence ID" value="TRITD7Bv1G200380.1"/>
    <property type="gene ID" value="TRITD7Bv1G200380"/>
</dbReference>
<dbReference type="PANTHER" id="PTHR31672:SF13">
    <property type="entry name" value="F-BOX PROTEIN CPR30-LIKE"/>
    <property type="match status" value="1"/>
</dbReference>
<dbReference type="Proteomes" id="UP000324705">
    <property type="component" value="Chromosome 7B"/>
</dbReference>
<reference evidence="2 3" key="1">
    <citation type="submission" date="2017-09" db="EMBL/GenBank/DDBJ databases">
        <authorList>
            <consortium name="International Durum Wheat Genome Sequencing Consortium (IDWGSC)"/>
            <person name="Milanesi L."/>
        </authorList>
    </citation>
    <scope>NUCLEOTIDE SEQUENCE [LARGE SCALE GENOMIC DNA]</scope>
    <source>
        <strain evidence="3">cv. Svevo</strain>
    </source>
</reference>
<dbReference type="EMBL" id="LT934124">
    <property type="protein sequence ID" value="VAI92285.1"/>
    <property type="molecule type" value="Genomic_DNA"/>
</dbReference>
<dbReference type="InterPro" id="IPR013187">
    <property type="entry name" value="F-box-assoc_dom_typ3"/>
</dbReference>
<sequence>MAPTTRPCPVLPDEIIQDEIFARLPAKSALGCRCLSRAWAAALSSDDFADHHRSIHGGRPKILRLQDYHYDHDQEAKLYDVGRDGLAPPTIGIPIAITTGCFPRFITASWDPPPPAESCPTHPCLVTVQCRGLVLLELIPTGIHVLCNPSTGQKRALPEGRTTGCRRPQDAAHRYASLGLGYDARVRRHKVVRVYYHGEPDGRGRPTSVGCEVYVVNGAAAESWRTVRSRPVDCWLEPYTPSAFAQGHVYWLAHRKHDSPCTLEEMIIVSFSVCEETFAIVPAPPSGMDGEALNKRFCLAELAGNLSFFPGGRYHGHYHRYDVWILRGCGSSALWDLYCRIDECTASPEVNCFMRGRYNNYNSVNVIPLAIIGNGRHILLMQDDCPEDIWVYVPSTGDIEMLLDLKSGDTDNVKNIFLQIAVYEESVACLGRQPCRDIILTSSPSTQALSLVLRLLPKRTLGMLMCVCRSWHTLVAADIYHARPALELRGAS</sequence>
<evidence type="ECO:0000259" key="1">
    <source>
        <dbReference type="SMART" id="SM00256"/>
    </source>
</evidence>
<dbReference type="SUPFAM" id="SSF81383">
    <property type="entry name" value="F-box domain"/>
    <property type="match status" value="2"/>
</dbReference>
<feature type="domain" description="F-box" evidence="1">
    <location>
        <begin position="11"/>
        <end position="52"/>
    </location>
</feature>
<dbReference type="NCBIfam" id="TIGR01640">
    <property type="entry name" value="F_box_assoc_1"/>
    <property type="match status" value="1"/>
</dbReference>
<dbReference type="OMA" id="HCRIDEC"/>
<dbReference type="InterPro" id="IPR036047">
    <property type="entry name" value="F-box-like_dom_sf"/>
</dbReference>
<evidence type="ECO:0000313" key="2">
    <source>
        <dbReference type="EMBL" id="VAI92285.1"/>
    </source>
</evidence>
<dbReference type="InterPro" id="IPR050796">
    <property type="entry name" value="SCF_F-box_component"/>
</dbReference>
<accession>A0A9R1C4R0</accession>
<dbReference type="AlphaFoldDB" id="A0A9R1C4R0"/>
<proteinExistence type="predicted"/>
<name>A0A9R1C4R0_TRITD</name>
<organism evidence="2 3">
    <name type="scientific">Triticum turgidum subsp. durum</name>
    <name type="common">Durum wheat</name>
    <name type="synonym">Triticum durum</name>
    <dbReference type="NCBI Taxonomy" id="4567"/>
    <lineage>
        <taxon>Eukaryota</taxon>
        <taxon>Viridiplantae</taxon>
        <taxon>Streptophyta</taxon>
        <taxon>Embryophyta</taxon>
        <taxon>Tracheophyta</taxon>
        <taxon>Spermatophyta</taxon>
        <taxon>Magnoliopsida</taxon>
        <taxon>Liliopsida</taxon>
        <taxon>Poales</taxon>
        <taxon>Poaceae</taxon>
        <taxon>BOP clade</taxon>
        <taxon>Pooideae</taxon>
        <taxon>Triticodae</taxon>
        <taxon>Triticeae</taxon>
        <taxon>Triticinae</taxon>
        <taxon>Triticum</taxon>
    </lineage>
</organism>
<feature type="domain" description="F-box" evidence="1">
    <location>
        <begin position="444"/>
        <end position="483"/>
    </location>
</feature>
<dbReference type="InterPro" id="IPR017451">
    <property type="entry name" value="F-box-assoc_interact_dom"/>
</dbReference>
<dbReference type="Pfam" id="PF00646">
    <property type="entry name" value="F-box"/>
    <property type="match status" value="2"/>
</dbReference>
<dbReference type="SMART" id="SM00256">
    <property type="entry name" value="FBOX"/>
    <property type="match status" value="2"/>
</dbReference>
<keyword evidence="3" id="KW-1185">Reference proteome</keyword>
<dbReference type="Pfam" id="PF08268">
    <property type="entry name" value="FBA_3"/>
    <property type="match status" value="1"/>
</dbReference>
<gene>
    <name evidence="2" type="ORF">TRITD_7Bv1G200380</name>
</gene>
<evidence type="ECO:0000313" key="3">
    <source>
        <dbReference type="Proteomes" id="UP000324705"/>
    </source>
</evidence>
<protein>
    <recommendedName>
        <fullName evidence="1">F-box domain-containing protein</fullName>
    </recommendedName>
</protein>
<dbReference type="PANTHER" id="PTHR31672">
    <property type="entry name" value="BNACNNG10540D PROTEIN"/>
    <property type="match status" value="1"/>
</dbReference>
<dbReference type="InterPro" id="IPR001810">
    <property type="entry name" value="F-box_dom"/>
</dbReference>